<evidence type="ECO:0000256" key="6">
    <source>
        <dbReference type="SAM" id="MobiDB-lite"/>
    </source>
</evidence>
<feature type="compositionally biased region" description="Basic and acidic residues" evidence="6">
    <location>
        <begin position="112"/>
        <end position="168"/>
    </location>
</feature>
<evidence type="ECO:0000313" key="8">
    <source>
        <dbReference type="Proteomes" id="UP001315686"/>
    </source>
</evidence>
<feature type="compositionally biased region" description="Basic and acidic residues" evidence="6">
    <location>
        <begin position="174"/>
        <end position="186"/>
    </location>
</feature>
<name>A0AAP2CM72_9RHOB</name>
<comment type="caution">
    <text evidence="7">The sequence shown here is derived from an EMBL/GenBank/DDBJ whole genome shotgun (WGS) entry which is preliminary data.</text>
</comment>
<dbReference type="PANTHER" id="PTHR42953:SF3">
    <property type="entry name" value="HIGH-AFFINITY ZINC UPTAKE SYSTEM PROTEIN ZNUA"/>
    <property type="match status" value="1"/>
</dbReference>
<evidence type="ECO:0000313" key="7">
    <source>
        <dbReference type="EMBL" id="MBT0956090.1"/>
    </source>
</evidence>
<keyword evidence="5" id="KW-0864">Zinc transport</keyword>
<protein>
    <recommendedName>
        <fullName evidence="2">High-affinity zinc uptake system protein ZnuA</fullName>
    </recommendedName>
</protein>
<accession>A0AAP2CM72</accession>
<evidence type="ECO:0000256" key="4">
    <source>
        <dbReference type="ARBA" id="ARBA00022729"/>
    </source>
</evidence>
<evidence type="ECO:0000256" key="2">
    <source>
        <dbReference type="ARBA" id="ARBA00015915"/>
    </source>
</evidence>
<organism evidence="7 8">
    <name type="scientific">Harenicola maris</name>
    <dbReference type="NCBI Taxonomy" id="2841044"/>
    <lineage>
        <taxon>Bacteria</taxon>
        <taxon>Pseudomonadati</taxon>
        <taxon>Pseudomonadota</taxon>
        <taxon>Alphaproteobacteria</taxon>
        <taxon>Rhodobacterales</taxon>
        <taxon>Paracoccaceae</taxon>
        <taxon>Harenicola</taxon>
    </lineage>
</organism>
<dbReference type="Gene3D" id="3.40.50.1980">
    <property type="entry name" value="Nitrogenase molybdenum iron protein domain"/>
    <property type="match status" value="3"/>
</dbReference>
<reference evidence="7 8" key="1">
    <citation type="journal article" date="2021" name="Arch. Microbiol.">
        <title>Harenicola maris gen. nov., sp. nov. isolated from the Sea of Japan shallow sediments.</title>
        <authorList>
            <person name="Romanenko L.A."/>
            <person name="Kurilenko V.V."/>
            <person name="Chernysheva N.Y."/>
            <person name="Tekutyeva L.A."/>
            <person name="Velansky P.V."/>
            <person name="Svetashev V.I."/>
            <person name="Isaeva M.P."/>
        </authorList>
    </citation>
    <scope>NUCLEOTIDE SEQUENCE [LARGE SCALE GENOMIC DNA]</scope>
    <source>
        <strain evidence="7 8">KMM 3653</strain>
    </source>
</reference>
<dbReference type="AlphaFoldDB" id="A0AAP2CM72"/>
<keyword evidence="8" id="KW-1185">Reference proteome</keyword>
<evidence type="ECO:0000256" key="3">
    <source>
        <dbReference type="ARBA" id="ARBA00022448"/>
    </source>
</evidence>
<evidence type="ECO:0000256" key="5">
    <source>
        <dbReference type="ARBA" id="ARBA00022906"/>
    </source>
</evidence>
<evidence type="ECO:0000256" key="1">
    <source>
        <dbReference type="ARBA" id="ARBA00011028"/>
    </source>
</evidence>
<keyword evidence="5" id="KW-0862">Zinc</keyword>
<dbReference type="Pfam" id="PF01297">
    <property type="entry name" value="ZnuA"/>
    <property type="match status" value="1"/>
</dbReference>
<dbReference type="InterPro" id="IPR006127">
    <property type="entry name" value="ZnuA-like"/>
</dbReference>
<gene>
    <name evidence="7" type="ORF">IV417_01710</name>
</gene>
<dbReference type="GO" id="GO:0006829">
    <property type="term" value="P:zinc ion transport"/>
    <property type="evidence" value="ECO:0007669"/>
    <property type="project" value="UniProtKB-KW"/>
</dbReference>
<keyword evidence="4" id="KW-0732">Signal</keyword>
<proteinExistence type="inferred from homology"/>
<feature type="region of interest" description="Disordered" evidence="6">
    <location>
        <begin position="112"/>
        <end position="200"/>
    </location>
</feature>
<comment type="similarity">
    <text evidence="1">Belongs to the bacterial solute-binding protein 9 family.</text>
</comment>
<dbReference type="Proteomes" id="UP001315686">
    <property type="component" value="Unassembled WGS sequence"/>
</dbReference>
<keyword evidence="3" id="KW-0813">Transport</keyword>
<sequence length="361" mass="38508">MVSGGVAWAEVPRVVTDILPVHGLVSRVMEGVGEADVLVPAGASPHEMQLRPSQAGVLESADLLVWVSPVLTPWLGEAMERLAPETARIELLRAEGTRVLGFRAGPVFEAEHSEHEGDLDHAGHEDHDDHDDHGDHEEHAEGEHEDHDDHGDHDEHAEHDDHGDHDDHDDQDDHDDHAEHEGEDHHDHHHAPGSVDPHAWLDPQNAAIWLDVIAEELAKADPENAAQYRANAEAGKAEIAAASAVVAQQVEAVGQAGFFVAHDAYAYFEAAFGLHARGAVSDSDAARPGPARIQTLAEASGDVSCLWVEPQTNTDLGEQVLGEGKVQVMDPLGAELPRGAGFYPALITALGEGAGACAATE</sequence>
<dbReference type="PANTHER" id="PTHR42953">
    <property type="entry name" value="HIGH-AFFINITY ZINC UPTAKE SYSTEM PROTEIN ZNUA-RELATED"/>
    <property type="match status" value="1"/>
</dbReference>
<dbReference type="GO" id="GO:0046872">
    <property type="term" value="F:metal ion binding"/>
    <property type="evidence" value="ECO:0007669"/>
    <property type="project" value="InterPro"/>
</dbReference>
<dbReference type="InterPro" id="IPR050492">
    <property type="entry name" value="Bact_metal-bind_prot9"/>
</dbReference>
<dbReference type="SUPFAM" id="SSF53807">
    <property type="entry name" value="Helical backbone' metal receptor"/>
    <property type="match status" value="1"/>
</dbReference>
<dbReference type="EMBL" id="JADQAZ010000001">
    <property type="protein sequence ID" value="MBT0956090.1"/>
    <property type="molecule type" value="Genomic_DNA"/>
</dbReference>
<keyword evidence="5" id="KW-0406">Ion transport</keyword>